<dbReference type="EMBL" id="FOSQ01000002">
    <property type="protein sequence ID" value="SFK37923.1"/>
    <property type="molecule type" value="Genomic_DNA"/>
</dbReference>
<feature type="transmembrane region" description="Helical" evidence="1">
    <location>
        <begin position="341"/>
        <end position="362"/>
    </location>
</feature>
<dbReference type="STRING" id="1123062.SAMN02745775_10259"/>
<protein>
    <submittedName>
        <fullName evidence="3">Adenylate cyclase</fullName>
    </submittedName>
</protein>
<gene>
    <name evidence="3" type="ORF">SAMN02745775_10259</name>
</gene>
<feature type="domain" description="Guanylate cyclase" evidence="2">
    <location>
        <begin position="402"/>
        <end position="532"/>
    </location>
</feature>
<dbReference type="InterPro" id="IPR050697">
    <property type="entry name" value="Adenylyl/Guanylyl_Cyclase_3/4"/>
</dbReference>
<feature type="transmembrane region" description="Helical" evidence="1">
    <location>
        <begin position="283"/>
        <end position="303"/>
    </location>
</feature>
<organism evidence="3 4">
    <name type="scientific">Falsiroseomonas stagni DSM 19981</name>
    <dbReference type="NCBI Taxonomy" id="1123062"/>
    <lineage>
        <taxon>Bacteria</taxon>
        <taxon>Pseudomonadati</taxon>
        <taxon>Pseudomonadota</taxon>
        <taxon>Alphaproteobacteria</taxon>
        <taxon>Acetobacterales</taxon>
        <taxon>Roseomonadaceae</taxon>
        <taxon>Falsiroseomonas</taxon>
    </lineage>
</organism>
<dbReference type="Proteomes" id="UP000199473">
    <property type="component" value="Unassembled WGS sequence"/>
</dbReference>
<dbReference type="AlphaFoldDB" id="A0A1I3Z1F7"/>
<keyword evidence="1" id="KW-0812">Transmembrane</keyword>
<keyword evidence="1" id="KW-0472">Membrane</keyword>
<dbReference type="CDD" id="cd07302">
    <property type="entry name" value="CHD"/>
    <property type="match status" value="1"/>
</dbReference>
<reference evidence="3 4" key="1">
    <citation type="submission" date="2016-10" db="EMBL/GenBank/DDBJ databases">
        <authorList>
            <person name="de Groot N.N."/>
        </authorList>
    </citation>
    <scope>NUCLEOTIDE SEQUENCE [LARGE SCALE GENOMIC DNA]</scope>
    <source>
        <strain evidence="3 4">DSM 19981</strain>
    </source>
</reference>
<dbReference type="GO" id="GO:0004016">
    <property type="term" value="F:adenylate cyclase activity"/>
    <property type="evidence" value="ECO:0007669"/>
    <property type="project" value="UniProtKB-ARBA"/>
</dbReference>
<dbReference type="GO" id="GO:0006171">
    <property type="term" value="P:cAMP biosynthetic process"/>
    <property type="evidence" value="ECO:0007669"/>
    <property type="project" value="TreeGrafter"/>
</dbReference>
<evidence type="ECO:0000259" key="2">
    <source>
        <dbReference type="PROSITE" id="PS50125"/>
    </source>
</evidence>
<name>A0A1I3Z1F7_9PROT</name>
<dbReference type="SUPFAM" id="SSF55073">
    <property type="entry name" value="Nucleotide cyclase"/>
    <property type="match status" value="1"/>
</dbReference>
<proteinExistence type="predicted"/>
<evidence type="ECO:0000256" key="1">
    <source>
        <dbReference type="SAM" id="Phobius"/>
    </source>
</evidence>
<evidence type="ECO:0000313" key="4">
    <source>
        <dbReference type="Proteomes" id="UP000199473"/>
    </source>
</evidence>
<dbReference type="InterPro" id="IPR001054">
    <property type="entry name" value="A/G_cyclase"/>
</dbReference>
<dbReference type="SMART" id="SM00044">
    <property type="entry name" value="CYCc"/>
    <property type="match status" value="1"/>
</dbReference>
<accession>A0A1I3Z1F7</accession>
<dbReference type="PROSITE" id="PS50125">
    <property type="entry name" value="GUANYLATE_CYCLASE_2"/>
    <property type="match status" value="1"/>
</dbReference>
<dbReference type="Gene3D" id="3.30.70.1230">
    <property type="entry name" value="Nucleotide cyclase"/>
    <property type="match status" value="1"/>
</dbReference>
<keyword evidence="1" id="KW-1133">Transmembrane helix</keyword>
<dbReference type="Pfam" id="PF05226">
    <property type="entry name" value="CHASE2"/>
    <property type="match status" value="1"/>
</dbReference>
<dbReference type="GO" id="GO:0035556">
    <property type="term" value="P:intracellular signal transduction"/>
    <property type="evidence" value="ECO:0007669"/>
    <property type="project" value="InterPro"/>
</dbReference>
<dbReference type="Pfam" id="PF00211">
    <property type="entry name" value="Guanylate_cyc"/>
    <property type="match status" value="1"/>
</dbReference>
<dbReference type="InterPro" id="IPR029787">
    <property type="entry name" value="Nucleotide_cyclase"/>
</dbReference>
<dbReference type="PANTHER" id="PTHR43081:SF20">
    <property type="entry name" value="TWO-COMPONENT RESPONSE REGULATOR"/>
    <property type="match status" value="1"/>
</dbReference>
<feature type="transmembrane region" description="Helical" evidence="1">
    <location>
        <begin position="310"/>
        <end position="335"/>
    </location>
</feature>
<dbReference type="SMART" id="SM01080">
    <property type="entry name" value="CHASE2"/>
    <property type="match status" value="1"/>
</dbReference>
<keyword evidence="4" id="KW-1185">Reference proteome</keyword>
<dbReference type="InterPro" id="IPR007890">
    <property type="entry name" value="CHASE2"/>
</dbReference>
<sequence length="645" mass="65124">MLVVAIDRESLATLGPWPWPRDRIAALLDRLHGAAAIATDILFEGPDRAAPATLALRLAESLPPPEADALRRRAATLPDHDATLATALAAAPVAIGFLLAPEATPPPAAPGGFALLGSPAGLAPLAAPGAATAWPALVAAAPGHGAASLEGGTVRSVPLVVRVGEEWRPGLVLEALRLALGGSTPLLAEGPELRLRGVVLPLDPGLSIRLHPGPALPSVSAAALLEGRIPAGAIHGHVVLLGGTAPELGALRDSGFAPLVPGIRLQAEALAQAMTLWLPRRPAWLPGAEIAAAAALGLLGAAAGAALPPLALAGFALAALFAVPIGVLALLSGTMLLADPLLPLAALLAPAAAAALAAFIATRASRARLVARFAQSLPPALVTRIAREPGLVRIGGEARRISFVFTDIAGFTGLVERSGPAALIALLDAYIAGAAEIIARHGGTLDKVVGDALHVMFGAPLDQPGHERAAVACGMELAAWGQDFARRHAEAGFGITRVGIATGIAIVGDVGGGRVLDYTAHGDAVNLAARLEQANKIFGTTVLLDGETAAAQSGDGFRCLGRLAARGRAAAVDVYAPWPPGIEVPAEARAAWDAGLAALLAEDADAARAAFSLVAGTLPEDAPTLFQLDRLNRGFSSISVDQRGG</sequence>
<dbReference type="PANTHER" id="PTHR43081">
    <property type="entry name" value="ADENYLATE CYCLASE, TERMINAL-DIFFERENTIATION SPECIFIC-RELATED"/>
    <property type="match status" value="1"/>
</dbReference>
<evidence type="ECO:0000313" key="3">
    <source>
        <dbReference type="EMBL" id="SFK37923.1"/>
    </source>
</evidence>